<sequence length="169" mass="18914">MSKWQWTQLVGFYGFWLLAVIGQNSLAWVLGLLILAHFMFTPSRTADCKVLSLALLGLSLDGLLTWSGVFAFSHWPVWLVLLWLGFVLTLDHSLRWLAARPVWQQALLGGVSGPSSYLSGWRLGAVDLPLGPWTSTVILVPLWALLLVILVRLTSVIYGDTRQGWRLND</sequence>
<organism evidence="2 3">
    <name type="scientific">Oceanisphaera profunda</name>
    <dbReference type="NCBI Taxonomy" id="1416627"/>
    <lineage>
        <taxon>Bacteria</taxon>
        <taxon>Pseudomonadati</taxon>
        <taxon>Pseudomonadota</taxon>
        <taxon>Gammaproteobacteria</taxon>
        <taxon>Aeromonadales</taxon>
        <taxon>Aeromonadaceae</taxon>
        <taxon>Oceanisphaera</taxon>
    </lineage>
</organism>
<feature type="transmembrane region" description="Helical" evidence="1">
    <location>
        <begin position="12"/>
        <end position="38"/>
    </location>
</feature>
<feature type="transmembrane region" description="Helical" evidence="1">
    <location>
        <begin position="50"/>
        <end position="69"/>
    </location>
</feature>
<evidence type="ECO:0000313" key="2">
    <source>
        <dbReference type="EMBL" id="ART83549.1"/>
    </source>
</evidence>
<protein>
    <recommendedName>
        <fullName evidence="4">DUF2878 domain-containing protein</fullName>
    </recommendedName>
</protein>
<keyword evidence="3" id="KW-1185">Reference proteome</keyword>
<evidence type="ECO:0008006" key="4">
    <source>
        <dbReference type="Google" id="ProtNLM"/>
    </source>
</evidence>
<evidence type="ECO:0000256" key="1">
    <source>
        <dbReference type="SAM" id="Phobius"/>
    </source>
</evidence>
<dbReference type="AlphaFoldDB" id="A0A1Y0D7M8"/>
<keyword evidence="1" id="KW-1133">Transmembrane helix</keyword>
<dbReference type="KEGG" id="opf:CBP31_13690"/>
<keyword evidence="1" id="KW-0472">Membrane</keyword>
<gene>
    <name evidence="2" type="ORF">CBP31_13690</name>
</gene>
<feature type="transmembrane region" description="Helical" evidence="1">
    <location>
        <begin position="75"/>
        <end position="94"/>
    </location>
</feature>
<name>A0A1Y0D7M8_9GAMM</name>
<feature type="transmembrane region" description="Helical" evidence="1">
    <location>
        <begin position="136"/>
        <end position="158"/>
    </location>
</feature>
<dbReference type="RefSeq" id="WP_087038224.1">
    <property type="nucleotide sequence ID" value="NZ_CP021377.1"/>
</dbReference>
<proteinExistence type="predicted"/>
<keyword evidence="1" id="KW-0812">Transmembrane</keyword>
<reference evidence="2 3" key="1">
    <citation type="journal article" date="2014" name="Int. J. Syst. Evol. Microbiol.">
        <title>Oceanisphaera profunda sp. nov., a marine bacterium isolated from deep-sea sediment, and emended description of the genus Oceanisphaera.</title>
        <authorList>
            <person name="Xu Z."/>
            <person name="Zhang X.Y."/>
            <person name="Su H.N."/>
            <person name="Yu Z.C."/>
            <person name="Liu C."/>
            <person name="Li H."/>
            <person name="Chen X.L."/>
            <person name="Song X.Y."/>
            <person name="Xie B.B."/>
            <person name="Qin Q.L."/>
            <person name="Zhou B.C."/>
            <person name="Shi M."/>
            <person name="Huang Y."/>
            <person name="Zhang Y.Z."/>
        </authorList>
    </citation>
    <scope>NUCLEOTIDE SEQUENCE [LARGE SCALE GENOMIC DNA]</scope>
    <source>
        <strain evidence="2 3">SM1222</strain>
    </source>
</reference>
<dbReference type="Pfam" id="PF11086">
    <property type="entry name" value="DUF2878"/>
    <property type="match status" value="1"/>
</dbReference>
<dbReference type="InterPro" id="IPR021306">
    <property type="entry name" value="DUF2878"/>
</dbReference>
<dbReference type="Proteomes" id="UP000243937">
    <property type="component" value="Chromosome"/>
</dbReference>
<accession>A0A1Y0D7M8</accession>
<dbReference type="EMBL" id="CP021377">
    <property type="protein sequence ID" value="ART83549.1"/>
    <property type="molecule type" value="Genomic_DNA"/>
</dbReference>
<evidence type="ECO:0000313" key="3">
    <source>
        <dbReference type="Proteomes" id="UP000243937"/>
    </source>
</evidence>
<dbReference type="OrthoDB" id="21939at2"/>